<keyword evidence="4" id="KW-1185">Reference proteome</keyword>
<keyword evidence="1" id="KW-0732">Signal</keyword>
<evidence type="ECO:0000259" key="2">
    <source>
        <dbReference type="Pfam" id="PF05239"/>
    </source>
</evidence>
<proteinExistence type="predicted"/>
<accession>A0A327YG54</accession>
<feature type="signal peptide" evidence="1">
    <location>
        <begin position="1"/>
        <end position="24"/>
    </location>
</feature>
<dbReference type="AlphaFoldDB" id="A0A327YG54"/>
<organism evidence="3 4">
    <name type="scientific">Salipiger aestuarii</name>
    <dbReference type="NCBI Taxonomy" id="568098"/>
    <lineage>
        <taxon>Bacteria</taxon>
        <taxon>Pseudomonadati</taxon>
        <taxon>Pseudomonadota</taxon>
        <taxon>Alphaproteobacteria</taxon>
        <taxon>Rhodobacterales</taxon>
        <taxon>Roseobacteraceae</taxon>
        <taxon>Salipiger</taxon>
    </lineage>
</organism>
<name>A0A327YG54_9RHOB</name>
<gene>
    <name evidence="3" type="ORF">ATI53_100747</name>
</gene>
<feature type="chain" id="PRO_5016467420" evidence="1">
    <location>
        <begin position="25"/>
        <end position="353"/>
    </location>
</feature>
<comment type="caution">
    <text evidence="3">The sequence shown here is derived from an EMBL/GenBank/DDBJ whole genome shotgun (WGS) entry which is preliminary data.</text>
</comment>
<protein>
    <submittedName>
        <fullName evidence="3">PRC-barrel domain protein</fullName>
    </submittedName>
</protein>
<feature type="domain" description="PRC-barrel" evidence="2">
    <location>
        <begin position="257"/>
        <end position="318"/>
    </location>
</feature>
<dbReference type="InterPro" id="IPR027275">
    <property type="entry name" value="PRC-brl_dom"/>
</dbReference>
<dbReference type="RefSeq" id="WP_223865916.1">
    <property type="nucleotide sequence ID" value="NZ_LIGK01000011.1"/>
</dbReference>
<dbReference type="Pfam" id="PF05239">
    <property type="entry name" value="PRC"/>
    <property type="match status" value="1"/>
</dbReference>
<dbReference type="EMBL" id="QLMG01000007">
    <property type="protein sequence ID" value="RAK20048.1"/>
    <property type="molecule type" value="Genomic_DNA"/>
</dbReference>
<evidence type="ECO:0000313" key="3">
    <source>
        <dbReference type="EMBL" id="RAK20048.1"/>
    </source>
</evidence>
<dbReference type="Gene3D" id="2.30.30.240">
    <property type="entry name" value="PRC-barrel domain"/>
    <property type="match status" value="1"/>
</dbReference>
<evidence type="ECO:0000313" key="4">
    <source>
        <dbReference type="Proteomes" id="UP000249165"/>
    </source>
</evidence>
<reference evidence="3 4" key="1">
    <citation type="submission" date="2018-06" db="EMBL/GenBank/DDBJ databases">
        <title>Genomic Encyclopedia of Archaeal and Bacterial Type Strains, Phase II (KMG-II): from individual species to whole genera.</title>
        <authorList>
            <person name="Goeker M."/>
        </authorList>
    </citation>
    <scope>NUCLEOTIDE SEQUENCE [LARGE SCALE GENOMIC DNA]</scope>
    <source>
        <strain evidence="3 4">DSM 22011</strain>
    </source>
</reference>
<dbReference type="Proteomes" id="UP000249165">
    <property type="component" value="Unassembled WGS sequence"/>
</dbReference>
<evidence type="ECO:0000256" key="1">
    <source>
        <dbReference type="SAM" id="SignalP"/>
    </source>
</evidence>
<sequence>MPTPMKTLLNTAAISAFAASGAFAQTATTETDIQGGQVVVEQEDATVNVSVPDPDIDVTQGQPVVTVEQPQPEITVVVPEPTVKVRQQAPIITVEQAQPQITVVIPEPVVTVMVPKPKVDVETGEPIIDLDQPEPVVRFVRPEPKITIQEAQPRVQFEQGEAQVDVAEAQEADVNVTQKDAQVNVEQGEGANVSVSSEEPEVNVVDGAEADVEIEQMQARVVMEDFNADEQGNMADEDRARYQDTVKALPIFDRNVEDLMGHSVATESGEDVGEVDFIGVRGQTIVAIVGVGGFLGMGENEVAVPVEKLILRGDELILPEYTQSQLENMPEYNESEVRILEPGVRLAEELGLD</sequence>
<dbReference type="SUPFAM" id="SSF50346">
    <property type="entry name" value="PRC-barrel domain"/>
    <property type="match status" value="1"/>
</dbReference>
<dbReference type="InterPro" id="IPR011033">
    <property type="entry name" value="PRC_barrel-like_sf"/>
</dbReference>